<dbReference type="GO" id="GO:0008641">
    <property type="term" value="F:ubiquitin-like modifier activating enzyme activity"/>
    <property type="evidence" value="ECO:0007669"/>
    <property type="project" value="InterPro"/>
</dbReference>
<evidence type="ECO:0000313" key="2">
    <source>
        <dbReference type="EMBL" id="RML76553.1"/>
    </source>
</evidence>
<dbReference type="AlphaFoldDB" id="A0A3M2YKH5"/>
<dbReference type="EMBL" id="RBNL01002249">
    <property type="protein sequence ID" value="RML76553.1"/>
    <property type="molecule type" value="Genomic_DNA"/>
</dbReference>
<dbReference type="CDD" id="cd00755">
    <property type="entry name" value="YgdL_like"/>
    <property type="match status" value="1"/>
</dbReference>
<feature type="domain" description="THIF-type NAD/FAD binding fold" evidence="1">
    <location>
        <begin position="15"/>
        <end position="154"/>
    </location>
</feature>
<protein>
    <submittedName>
        <fullName evidence="2">ThiF protein</fullName>
    </submittedName>
</protein>
<gene>
    <name evidence="2" type="ORF">APX70_03528</name>
</gene>
<dbReference type="InterPro" id="IPR045886">
    <property type="entry name" value="ThiF/MoeB/HesA"/>
</dbReference>
<dbReference type="PANTHER" id="PTHR43267:SF1">
    <property type="entry name" value="TRNA THREONYLCARBAMOYLADENOSINE DEHYDRATASE"/>
    <property type="match status" value="1"/>
</dbReference>
<dbReference type="GO" id="GO:0061503">
    <property type="term" value="F:tRNA threonylcarbamoyladenosine dehydratase"/>
    <property type="evidence" value="ECO:0007669"/>
    <property type="project" value="TreeGrafter"/>
</dbReference>
<dbReference type="Gene3D" id="3.40.50.720">
    <property type="entry name" value="NAD(P)-binding Rossmann-like Domain"/>
    <property type="match status" value="1"/>
</dbReference>
<dbReference type="Proteomes" id="UP000282378">
    <property type="component" value="Unassembled WGS sequence"/>
</dbReference>
<sequence length="160" mass="17151">MIMSTDDPRFAGIARLYGIEGLARLRAAHVAIVGIGGVGSWAAEAMARSGVGEISLFDMDDVCVSNSNRQLHALDTTVGRPKVEVMAERIRAINPDCVVHAVSDFVTRDTMAECITPDMDFVIDCIDSVNAKAALISWCKRRKIQMVTTGAAGGQIDPTL</sequence>
<dbReference type="GO" id="GO:0061504">
    <property type="term" value="P:cyclic threonylcarbamoyladenosine biosynthetic process"/>
    <property type="evidence" value="ECO:0007669"/>
    <property type="project" value="TreeGrafter"/>
</dbReference>
<dbReference type="PANTHER" id="PTHR43267">
    <property type="entry name" value="TRNA THREONYLCARBAMOYLADENOSINE DEHYDRATASE"/>
    <property type="match status" value="1"/>
</dbReference>
<dbReference type="Pfam" id="PF00899">
    <property type="entry name" value="ThiF"/>
    <property type="match status" value="1"/>
</dbReference>
<evidence type="ECO:0000259" key="1">
    <source>
        <dbReference type="Pfam" id="PF00899"/>
    </source>
</evidence>
<organism evidence="2 3">
    <name type="scientific">Pseudomonas syringae pv. maculicola</name>
    <dbReference type="NCBI Taxonomy" id="59511"/>
    <lineage>
        <taxon>Bacteria</taxon>
        <taxon>Pseudomonadati</taxon>
        <taxon>Pseudomonadota</taxon>
        <taxon>Gammaproteobacteria</taxon>
        <taxon>Pseudomonadales</taxon>
        <taxon>Pseudomonadaceae</taxon>
        <taxon>Pseudomonas</taxon>
    </lineage>
</organism>
<dbReference type="InterPro" id="IPR035985">
    <property type="entry name" value="Ubiquitin-activating_enz"/>
</dbReference>
<proteinExistence type="predicted"/>
<feature type="non-terminal residue" evidence="2">
    <location>
        <position position="160"/>
    </location>
</feature>
<name>A0A3M2YKH5_PSEYM</name>
<reference evidence="2 3" key="1">
    <citation type="submission" date="2018-08" db="EMBL/GenBank/DDBJ databases">
        <title>Recombination of ecologically and evolutionarily significant loci maintains genetic cohesion in the Pseudomonas syringae species complex.</title>
        <authorList>
            <person name="Dillon M."/>
            <person name="Thakur S."/>
            <person name="Almeida R.N.D."/>
            <person name="Weir B.S."/>
            <person name="Guttman D.S."/>
        </authorList>
    </citation>
    <scope>NUCLEOTIDE SEQUENCE [LARGE SCALE GENOMIC DNA]</scope>
    <source>
        <strain evidence="2 3">88_10</strain>
    </source>
</reference>
<evidence type="ECO:0000313" key="3">
    <source>
        <dbReference type="Proteomes" id="UP000282378"/>
    </source>
</evidence>
<comment type="caution">
    <text evidence="2">The sequence shown here is derived from an EMBL/GenBank/DDBJ whole genome shotgun (WGS) entry which is preliminary data.</text>
</comment>
<dbReference type="SUPFAM" id="SSF69572">
    <property type="entry name" value="Activating enzymes of the ubiquitin-like proteins"/>
    <property type="match status" value="1"/>
</dbReference>
<accession>A0A3M2YKH5</accession>
<dbReference type="InterPro" id="IPR000594">
    <property type="entry name" value="ThiF_NAD_FAD-bd"/>
</dbReference>